<dbReference type="Proteomes" id="UP000295334">
    <property type="component" value="Unassembled WGS sequence"/>
</dbReference>
<reference evidence="1 3" key="1">
    <citation type="submission" date="2019-03" db="EMBL/GenBank/DDBJ databases">
        <authorList>
            <person name="Kim M.K.M."/>
        </authorList>
    </citation>
    <scope>NUCLEOTIDE SEQUENCE [LARGE SCALE GENOMIC DNA]</scope>
    <source>
        <strain evidence="1 3">17J68-12</strain>
    </source>
</reference>
<dbReference type="OrthoDB" id="5292580at2"/>
<dbReference type="AlphaFoldDB" id="A0A4R1B895"/>
<accession>A0A4R1B895</accession>
<organism evidence="1 3">
    <name type="scientific">Flaviaesturariibacter flavus</name>
    <dbReference type="NCBI Taxonomy" id="2502780"/>
    <lineage>
        <taxon>Bacteria</taxon>
        <taxon>Pseudomonadati</taxon>
        <taxon>Bacteroidota</taxon>
        <taxon>Chitinophagia</taxon>
        <taxon>Chitinophagales</taxon>
        <taxon>Chitinophagaceae</taxon>
        <taxon>Flaviaestuariibacter</taxon>
    </lineage>
</organism>
<dbReference type="EMBL" id="SJZI01000009">
    <property type="protein sequence ID" value="TCJ17014.1"/>
    <property type="molecule type" value="Genomic_DNA"/>
</dbReference>
<keyword evidence="3" id="KW-1185">Reference proteome</keyword>
<dbReference type="InterPro" id="IPR025245">
    <property type="entry name" value="DUF4197"/>
</dbReference>
<sequence length="239" mass="25867">MYRYILLLSLAALPFTSCDTIKNLPGAGTYAPITEAEAAEGIRQALDQGVSRGISTLNARDGFFGNAAYKILMPPGAQRIETTLRDLGMGSMVDRAILQVNRAAEQAVVQARPIFVDALRQMTITDALNIVRGGRNSATQYFRDKTTAALITAFTPIIRSTLDQVNATKYYDEVIGIYNGFPTTQQKLNPDLVSYVAGKAVDALFDQVAQEEANIRANAAARTTDVLKRVFGAAANNRG</sequence>
<comment type="caution">
    <text evidence="1">The sequence shown here is derived from an EMBL/GenBank/DDBJ whole genome shotgun (WGS) entry which is preliminary data.</text>
</comment>
<protein>
    <submittedName>
        <fullName evidence="1">DUF4197 domain-containing protein</fullName>
    </submittedName>
</protein>
<evidence type="ECO:0000313" key="2">
    <source>
        <dbReference type="EMBL" id="TCJ17014.1"/>
    </source>
</evidence>
<gene>
    <name evidence="2" type="ORF">EPD60_06810</name>
    <name evidence="1" type="ORF">EPD60_13540</name>
</gene>
<evidence type="ECO:0000313" key="3">
    <source>
        <dbReference type="Proteomes" id="UP000295334"/>
    </source>
</evidence>
<proteinExistence type="predicted"/>
<evidence type="ECO:0000313" key="1">
    <source>
        <dbReference type="EMBL" id="TCJ13088.1"/>
    </source>
</evidence>
<dbReference type="EMBL" id="SJZI01000047">
    <property type="protein sequence ID" value="TCJ13088.1"/>
    <property type="molecule type" value="Genomic_DNA"/>
</dbReference>
<dbReference type="RefSeq" id="WP_131448177.1">
    <property type="nucleotide sequence ID" value="NZ_SJZI01000009.1"/>
</dbReference>
<name>A0A4R1B895_9BACT</name>
<dbReference type="Pfam" id="PF13852">
    <property type="entry name" value="DUF4197"/>
    <property type="match status" value="1"/>
</dbReference>